<dbReference type="GO" id="GO:0030170">
    <property type="term" value="F:pyridoxal phosphate binding"/>
    <property type="evidence" value="ECO:0007669"/>
    <property type="project" value="InterPro"/>
</dbReference>
<organism evidence="8 9">
    <name type="scientific">Winkia neuii</name>
    <dbReference type="NCBI Taxonomy" id="33007"/>
    <lineage>
        <taxon>Bacteria</taxon>
        <taxon>Bacillati</taxon>
        <taxon>Actinomycetota</taxon>
        <taxon>Actinomycetes</taxon>
        <taxon>Actinomycetales</taxon>
        <taxon>Actinomycetaceae</taxon>
        <taxon>Winkia</taxon>
    </lineage>
</organism>
<comment type="subunit">
    <text evidence="2 6">Homodimer.</text>
</comment>
<evidence type="ECO:0000256" key="5">
    <source>
        <dbReference type="ARBA" id="ARBA00022898"/>
    </source>
</evidence>
<sequence>MSVYFRPEVLSLPRYKPGKTPLGAGAIKLSSNENPYLPKEAVLEAGRLALQKINHYPDLFCTSLREQLARYHGVKAEQIVCGNGLSALLVHALTAVAGPGAEVLFAWRSFESYPIATVTAGAKPVTVPLKEGVHDLQAMAAAITARTRAIIICNPNNPTGKGVSHADLVAFLRAVDPRVLVIVDEAYIDFSAGPVSTVVGELEDFPNVVVARTFSKAFALAGARVGYLVGHSEVISAISAVATPFGVSAPSQALALASLQNREAVAEAVAKLVAERERVLAELAKVGLVISSQANFYWLGAEVFNASVPEVAHFYLERGVAVRPFAEGIRVSVGLPEENSRFLDSLDQVLV</sequence>
<evidence type="ECO:0000256" key="1">
    <source>
        <dbReference type="ARBA" id="ARBA00001933"/>
    </source>
</evidence>
<keyword evidence="5 6" id="KW-0663">Pyridoxal phosphate</keyword>
<keyword evidence="9" id="KW-1185">Reference proteome</keyword>
<comment type="cofactor">
    <cofactor evidence="1 6">
        <name>pyridoxal 5'-phosphate</name>
        <dbReference type="ChEBI" id="CHEBI:597326"/>
    </cofactor>
</comment>
<keyword evidence="6" id="KW-0028">Amino-acid biosynthesis</keyword>
<dbReference type="UniPathway" id="UPA00031">
    <property type="reaction ID" value="UER00012"/>
</dbReference>
<dbReference type="PROSITE" id="PS00599">
    <property type="entry name" value="AA_TRANSFER_CLASS_2"/>
    <property type="match status" value="1"/>
</dbReference>
<dbReference type="InterPro" id="IPR001917">
    <property type="entry name" value="Aminotrans_II_pyridoxalP_BS"/>
</dbReference>
<proteinExistence type="inferred from homology"/>
<dbReference type="InterPro" id="IPR050106">
    <property type="entry name" value="HistidinolP_aminotransfase"/>
</dbReference>
<dbReference type="GO" id="GO:0000105">
    <property type="term" value="P:L-histidine biosynthetic process"/>
    <property type="evidence" value="ECO:0007669"/>
    <property type="project" value="UniProtKB-UniRule"/>
</dbReference>
<dbReference type="AlphaFoldDB" id="A0A2I1IPD4"/>
<dbReference type="Gene3D" id="3.90.1150.10">
    <property type="entry name" value="Aspartate Aminotransferase, domain 1"/>
    <property type="match status" value="1"/>
</dbReference>
<dbReference type="GO" id="GO:0004400">
    <property type="term" value="F:histidinol-phosphate transaminase activity"/>
    <property type="evidence" value="ECO:0007669"/>
    <property type="project" value="UniProtKB-UniRule"/>
</dbReference>
<evidence type="ECO:0000313" key="9">
    <source>
        <dbReference type="Proteomes" id="UP000235122"/>
    </source>
</evidence>
<keyword evidence="3 6" id="KW-0032">Aminotransferase</keyword>
<accession>A0A2I1IPD4</accession>
<dbReference type="PANTHER" id="PTHR43643:SF3">
    <property type="entry name" value="HISTIDINOL-PHOSPHATE AMINOTRANSFERASE"/>
    <property type="match status" value="1"/>
</dbReference>
<dbReference type="SUPFAM" id="SSF53383">
    <property type="entry name" value="PLP-dependent transferases"/>
    <property type="match status" value="1"/>
</dbReference>
<dbReference type="Gene3D" id="3.40.640.10">
    <property type="entry name" value="Type I PLP-dependent aspartate aminotransferase-like (Major domain)"/>
    <property type="match status" value="1"/>
</dbReference>
<dbReference type="Proteomes" id="UP000235122">
    <property type="component" value="Unassembled WGS sequence"/>
</dbReference>
<comment type="pathway">
    <text evidence="6">Amino-acid biosynthesis; L-histidine biosynthesis; L-histidine from 5-phospho-alpha-D-ribose 1-diphosphate: step 7/9.</text>
</comment>
<dbReference type="HAMAP" id="MF_01023">
    <property type="entry name" value="HisC_aminotrans_2"/>
    <property type="match status" value="1"/>
</dbReference>
<evidence type="ECO:0000259" key="7">
    <source>
        <dbReference type="Pfam" id="PF00155"/>
    </source>
</evidence>
<evidence type="ECO:0000256" key="4">
    <source>
        <dbReference type="ARBA" id="ARBA00022679"/>
    </source>
</evidence>
<dbReference type="InterPro" id="IPR015422">
    <property type="entry name" value="PyrdxlP-dep_Trfase_small"/>
</dbReference>
<feature type="domain" description="Aminotransferase class I/classII large" evidence="7">
    <location>
        <begin position="27"/>
        <end position="341"/>
    </location>
</feature>
<comment type="caution">
    <text evidence="8">The sequence shown here is derived from an EMBL/GenBank/DDBJ whole genome shotgun (WGS) entry which is preliminary data.</text>
</comment>
<dbReference type="CDD" id="cd00609">
    <property type="entry name" value="AAT_like"/>
    <property type="match status" value="1"/>
</dbReference>
<dbReference type="STRING" id="33007.HMPREF3198_01240"/>
<dbReference type="GeneID" id="35866563"/>
<gene>
    <name evidence="6 8" type="primary">hisC</name>
    <name evidence="8" type="ORF">CYJ19_04895</name>
</gene>
<evidence type="ECO:0000256" key="3">
    <source>
        <dbReference type="ARBA" id="ARBA00022576"/>
    </source>
</evidence>
<evidence type="ECO:0000256" key="6">
    <source>
        <dbReference type="HAMAP-Rule" id="MF_01023"/>
    </source>
</evidence>
<protein>
    <recommendedName>
        <fullName evidence="6">Histidinol-phosphate aminotransferase</fullName>
        <ecNumber evidence="6">2.6.1.9</ecNumber>
    </recommendedName>
    <alternativeName>
        <fullName evidence="6">Imidazole acetol-phosphate transaminase</fullName>
    </alternativeName>
</protein>
<evidence type="ECO:0000313" key="8">
    <source>
        <dbReference type="EMBL" id="PKY72971.1"/>
    </source>
</evidence>
<dbReference type="InterPro" id="IPR015421">
    <property type="entry name" value="PyrdxlP-dep_Trfase_major"/>
</dbReference>
<dbReference type="Pfam" id="PF00155">
    <property type="entry name" value="Aminotran_1_2"/>
    <property type="match status" value="1"/>
</dbReference>
<dbReference type="InterPro" id="IPR015424">
    <property type="entry name" value="PyrdxlP-dep_Trfase"/>
</dbReference>
<dbReference type="RefSeq" id="WP_024332058.1">
    <property type="nucleotide sequence ID" value="NZ_JASOXK010000016.1"/>
</dbReference>
<feature type="modified residue" description="N6-(pyridoxal phosphate)lysine" evidence="6">
    <location>
        <position position="216"/>
    </location>
</feature>
<dbReference type="InterPro" id="IPR004839">
    <property type="entry name" value="Aminotransferase_I/II_large"/>
</dbReference>
<dbReference type="NCBIfam" id="NF002878">
    <property type="entry name" value="PRK03321.1"/>
    <property type="match status" value="1"/>
</dbReference>
<dbReference type="NCBIfam" id="TIGR01141">
    <property type="entry name" value="hisC"/>
    <property type="match status" value="1"/>
</dbReference>
<comment type="catalytic activity">
    <reaction evidence="6">
        <text>L-histidinol phosphate + 2-oxoglutarate = 3-(imidazol-4-yl)-2-oxopropyl phosphate + L-glutamate</text>
        <dbReference type="Rhea" id="RHEA:23744"/>
        <dbReference type="ChEBI" id="CHEBI:16810"/>
        <dbReference type="ChEBI" id="CHEBI:29985"/>
        <dbReference type="ChEBI" id="CHEBI:57766"/>
        <dbReference type="ChEBI" id="CHEBI:57980"/>
        <dbReference type="EC" id="2.6.1.9"/>
    </reaction>
</comment>
<keyword evidence="4 6" id="KW-0808">Transferase</keyword>
<reference evidence="8 9" key="1">
    <citation type="submission" date="2017-12" db="EMBL/GenBank/DDBJ databases">
        <title>Phylogenetic diversity of female urinary microbiome.</title>
        <authorList>
            <person name="Thomas-White K."/>
            <person name="Wolfe A.J."/>
        </authorList>
    </citation>
    <scope>NUCLEOTIDE SEQUENCE [LARGE SCALE GENOMIC DNA]</scope>
    <source>
        <strain evidence="8 9">UMB0402</strain>
    </source>
</reference>
<dbReference type="EC" id="2.6.1.9" evidence="6"/>
<dbReference type="PANTHER" id="PTHR43643">
    <property type="entry name" value="HISTIDINOL-PHOSPHATE AMINOTRANSFERASE 2"/>
    <property type="match status" value="1"/>
</dbReference>
<dbReference type="InterPro" id="IPR005861">
    <property type="entry name" value="HisP_aminotrans"/>
</dbReference>
<keyword evidence="6" id="KW-0368">Histidine biosynthesis</keyword>
<evidence type="ECO:0000256" key="2">
    <source>
        <dbReference type="ARBA" id="ARBA00011738"/>
    </source>
</evidence>
<name>A0A2I1IPD4_9ACTO</name>
<dbReference type="InterPro" id="IPR024892">
    <property type="entry name" value="ArAT"/>
</dbReference>
<dbReference type="EMBL" id="PKKO01000002">
    <property type="protein sequence ID" value="PKY72971.1"/>
    <property type="molecule type" value="Genomic_DNA"/>
</dbReference>
<comment type="similarity">
    <text evidence="6">Belongs to the class-II pyridoxal-phosphate-dependent aminotransferase family. Histidinol-phosphate aminotransferase subfamily.</text>
</comment>